<dbReference type="AlphaFoldDB" id="A0A3Q0H6R8"/>
<feature type="region of interest" description="Disordered" evidence="1">
    <location>
        <begin position="165"/>
        <end position="376"/>
    </location>
</feature>
<dbReference type="Pfam" id="PF15552">
    <property type="entry name" value="DUF4657"/>
    <property type="match status" value="2"/>
</dbReference>
<evidence type="ECO:0000256" key="1">
    <source>
        <dbReference type="SAM" id="MobiDB-lite"/>
    </source>
</evidence>
<evidence type="ECO:0000313" key="3">
    <source>
        <dbReference type="Proteomes" id="UP000189705"/>
    </source>
</evidence>
<feature type="domain" description="DUF4657" evidence="2">
    <location>
        <begin position="453"/>
        <end position="589"/>
    </location>
</feature>
<reference evidence="4" key="1">
    <citation type="submission" date="2025-08" db="UniProtKB">
        <authorList>
            <consortium name="RefSeq"/>
        </authorList>
    </citation>
    <scope>IDENTIFICATION</scope>
</reference>
<feature type="region of interest" description="Disordered" evidence="1">
    <location>
        <begin position="490"/>
        <end position="525"/>
    </location>
</feature>
<keyword evidence="3" id="KW-1185">Reference proteome</keyword>
<feature type="domain" description="DUF4657" evidence="2">
    <location>
        <begin position="272"/>
        <end position="434"/>
    </location>
</feature>
<dbReference type="RefSeq" id="XP_025066120.1">
    <property type="nucleotide sequence ID" value="XM_025210335.1"/>
</dbReference>
<sequence>MQAALQNQPWAAGLGLKSLPRSLSTCRGAVSWDAQPSSALCRKPLEVLAAQGCCPVPKSPGLSQLPWPCIQHLLQPLQSPVPRSCRRKPLPRSGRNPRLCLASVRDSLSLLSQHQTDSCPASDLAGLASSTPLPCSVGKDRAGGPMEGCVVLTSASMYRKLQETWDPPAGARPGGEMSGEQDPWDRAESPTEPGPVRGLSASLGFFPKSGQLLKSESEDSGVEMASNEHSPSTPLGSESSFSLDGLDGFQPCADDPAGSNPEESRSGAAGLGQPDTLQERDCQRSLSASVKLAQVLQRSRKHRMAGRSARQLSRSKRSQEGAEPYGLQQPGSQGGIAGTVEEHSQAPSGHHSPEAGSPEPCGDRTEGPRDPGLTLPGQGLRYLEHVCQMLERIAQLQKANLRLQQQQAVMESRLRSQEPKHIMSLVEGPCRAPEEQAPMSDPAPGSGLELEMQEEDMSLAPWRPHPFRARSSSDTGTLWDLSRSAENDPAPFRKAAGHSCSSPSLLDQSDRGACTLPPGMRPQSNLSQWGKVKVLITRIARKSPRGSEEAVGGRRCRAEATLEKHVPHPARTFLPGLSVKKHRAKTLSVR</sequence>
<organism evidence="3 4">
    <name type="scientific">Alligator sinensis</name>
    <name type="common">Chinese alligator</name>
    <dbReference type="NCBI Taxonomy" id="38654"/>
    <lineage>
        <taxon>Eukaryota</taxon>
        <taxon>Metazoa</taxon>
        <taxon>Chordata</taxon>
        <taxon>Craniata</taxon>
        <taxon>Vertebrata</taxon>
        <taxon>Euteleostomi</taxon>
        <taxon>Archelosauria</taxon>
        <taxon>Archosauria</taxon>
        <taxon>Crocodylia</taxon>
        <taxon>Alligatoridae</taxon>
        <taxon>Alligatorinae</taxon>
        <taxon>Alligator</taxon>
    </lineage>
</organism>
<dbReference type="PANTHER" id="PTHR37336:SF1">
    <property type="entry name" value="SIMILAR TO 9930012K11RIK PROTEIN"/>
    <property type="match status" value="1"/>
</dbReference>
<dbReference type="Proteomes" id="UP000189705">
    <property type="component" value="Unplaced"/>
</dbReference>
<feature type="compositionally biased region" description="Polar residues" evidence="1">
    <location>
        <begin position="227"/>
        <end position="242"/>
    </location>
</feature>
<dbReference type="InterPro" id="IPR027958">
    <property type="entry name" value="DUF4657"/>
</dbReference>
<dbReference type="PANTHER" id="PTHR37336">
    <property type="entry name" value="SIMILAR TO 9930012K11RIK PROTEIN"/>
    <property type="match status" value="1"/>
</dbReference>
<evidence type="ECO:0000313" key="4">
    <source>
        <dbReference type="RefSeq" id="XP_025066120.1"/>
    </source>
</evidence>
<dbReference type="CTD" id="120497151"/>
<dbReference type="InParanoid" id="A0A3Q0H6R8"/>
<accession>A0A3Q0H6R8</accession>
<protein>
    <submittedName>
        <fullName evidence="4">Uncharacterized protein C8orf58 homolog isoform X1</fullName>
    </submittedName>
</protein>
<dbReference type="GeneID" id="102377360"/>
<name>A0A3Q0H6R8_ALLSI</name>
<evidence type="ECO:0000259" key="2">
    <source>
        <dbReference type="Pfam" id="PF15552"/>
    </source>
</evidence>
<proteinExistence type="predicted"/>
<gene>
    <name evidence="4" type="primary">CUNH8orf58</name>
</gene>